<keyword evidence="4" id="KW-0479">Metal-binding</keyword>
<gene>
    <name evidence="8" type="ORF">OEV82_08865</name>
</gene>
<evidence type="ECO:0000256" key="5">
    <source>
        <dbReference type="ARBA" id="ARBA00022801"/>
    </source>
</evidence>
<dbReference type="NCBIfam" id="NF006771">
    <property type="entry name" value="PRK09290.1-5"/>
    <property type="match status" value="1"/>
</dbReference>
<dbReference type="InterPro" id="IPR011650">
    <property type="entry name" value="Peptidase_M20_dimer"/>
</dbReference>
<keyword evidence="5" id="KW-0378">Hydrolase</keyword>
<protein>
    <submittedName>
        <fullName evidence="8">M20 family metallo-hydrolase</fullName>
    </submittedName>
</protein>
<comment type="cofactor">
    <cofactor evidence="1">
        <name>Mn(2+)</name>
        <dbReference type="ChEBI" id="CHEBI:29035"/>
    </cofactor>
</comment>
<dbReference type="PIRSF" id="PIRSF001235">
    <property type="entry name" value="Amidase_carbamoylase"/>
    <property type="match status" value="1"/>
</dbReference>
<evidence type="ECO:0000256" key="3">
    <source>
        <dbReference type="ARBA" id="ARBA00011738"/>
    </source>
</evidence>
<dbReference type="PANTHER" id="PTHR32494">
    <property type="entry name" value="ALLANTOATE DEIMINASE-RELATED"/>
    <property type="match status" value="1"/>
</dbReference>
<proteinExistence type="inferred from homology"/>
<dbReference type="SUPFAM" id="SSF55031">
    <property type="entry name" value="Bacterial exopeptidase dimerisation domain"/>
    <property type="match status" value="1"/>
</dbReference>
<comment type="subunit">
    <text evidence="3">Homodimer.</text>
</comment>
<dbReference type="Pfam" id="PF01546">
    <property type="entry name" value="Peptidase_M20"/>
    <property type="match status" value="1"/>
</dbReference>
<sequence>MTKLHEWIENTLLALNLTDSMEQKTGFTRLGFSREEKLAHEQFRNIASSLALKTQQDEVGNQWAIWEVDPDAPTIGLGSHLDTVIEGGGYDGVVGIVAALGAIRELKRKRIKPKKNIAILCFISEESARFGVSTIGSKTLIGKVDKNKWENMKDYEHVTIRQAMEQYGLNWETFHQAYCEDNRFESFIELHIEQGNHLYQNHIDIGIVYGISTPIRLKVTAYGQSNHTGTTQMYERKDALVAIAPLINVVQKEAAEINKQSEQAFVATVSTVNVLPNAMNVIPGKVELGIDIRSVDDKLKRQFVSLVETYCKRLEKENQIEIRIDEIVNEKAVLLDKDIQQKLTNICDELKISYCHMNSGAGHDVMNMAKRWPSGLIFIPSVNGISHHPDEYTPLRNIQIGVSVLAAYLEREVGGCTTS</sequence>
<keyword evidence="6" id="KW-0464">Manganese</keyword>
<dbReference type="Gene3D" id="3.40.630.10">
    <property type="entry name" value="Zn peptidases"/>
    <property type="match status" value="1"/>
</dbReference>
<dbReference type="SUPFAM" id="SSF53187">
    <property type="entry name" value="Zn-dependent exopeptidases"/>
    <property type="match status" value="1"/>
</dbReference>
<reference evidence="8 9" key="1">
    <citation type="submission" date="2022-10" db="EMBL/GenBank/DDBJ databases">
        <title>Description of Fervidibacillus gen. nov. in the family Fervidibacillaceae fam. nov. with two species, Fervidibacillus albus sp. nov., and Fervidibacillus halotolerans sp. nov., isolated from tidal flat sediments.</title>
        <authorList>
            <person name="Kwon K.K."/>
            <person name="Yang S.-H."/>
        </authorList>
    </citation>
    <scope>NUCLEOTIDE SEQUENCE [LARGE SCALE GENOMIC DNA]</scope>
    <source>
        <strain evidence="8 9">DSM 23332</strain>
    </source>
</reference>
<feature type="domain" description="Peptidase M20 dimerisation" evidence="7">
    <location>
        <begin position="215"/>
        <end position="317"/>
    </location>
</feature>
<dbReference type="InterPro" id="IPR001261">
    <property type="entry name" value="ArgE/DapE_CS"/>
</dbReference>
<comment type="caution">
    <text evidence="8">The sequence shown here is derived from an EMBL/GenBank/DDBJ whole genome shotgun (WGS) entry which is preliminary data.</text>
</comment>
<dbReference type="InterPro" id="IPR002933">
    <property type="entry name" value="Peptidase_M20"/>
</dbReference>
<dbReference type="PROSITE" id="PS00758">
    <property type="entry name" value="ARGE_DAPE_CPG2_1"/>
    <property type="match status" value="1"/>
</dbReference>
<evidence type="ECO:0000259" key="7">
    <source>
        <dbReference type="Pfam" id="PF07687"/>
    </source>
</evidence>
<evidence type="ECO:0000313" key="8">
    <source>
        <dbReference type="EMBL" id="MCU9594567.1"/>
    </source>
</evidence>
<keyword evidence="9" id="KW-1185">Reference proteome</keyword>
<dbReference type="EMBL" id="JAOUSE010000024">
    <property type="protein sequence ID" value="MCU9594567.1"/>
    <property type="molecule type" value="Genomic_DNA"/>
</dbReference>
<dbReference type="Proteomes" id="UP001208656">
    <property type="component" value="Unassembled WGS sequence"/>
</dbReference>
<name>A0ABT2WGL6_9BACI</name>
<evidence type="ECO:0000256" key="2">
    <source>
        <dbReference type="ARBA" id="ARBA00006153"/>
    </source>
</evidence>
<evidence type="ECO:0000313" key="9">
    <source>
        <dbReference type="Proteomes" id="UP001208656"/>
    </source>
</evidence>
<organism evidence="8 9">
    <name type="scientific">Pallidibacillus thermolactis</name>
    <dbReference type="NCBI Taxonomy" id="251051"/>
    <lineage>
        <taxon>Bacteria</taxon>
        <taxon>Bacillati</taxon>
        <taxon>Bacillota</taxon>
        <taxon>Bacilli</taxon>
        <taxon>Bacillales</taxon>
        <taxon>Bacillaceae</taxon>
        <taxon>Pallidibacillus</taxon>
    </lineage>
</organism>
<comment type="similarity">
    <text evidence="2">Belongs to the peptidase M20 family.</text>
</comment>
<evidence type="ECO:0000256" key="1">
    <source>
        <dbReference type="ARBA" id="ARBA00001936"/>
    </source>
</evidence>
<dbReference type="PANTHER" id="PTHR32494:SF19">
    <property type="entry name" value="ALLANTOATE DEIMINASE-RELATED"/>
    <property type="match status" value="1"/>
</dbReference>
<dbReference type="CDD" id="cd03884">
    <property type="entry name" value="M20_bAS"/>
    <property type="match status" value="1"/>
</dbReference>
<evidence type="ECO:0000256" key="4">
    <source>
        <dbReference type="ARBA" id="ARBA00022723"/>
    </source>
</evidence>
<dbReference type="Gene3D" id="3.30.70.360">
    <property type="match status" value="1"/>
</dbReference>
<dbReference type="Pfam" id="PF07687">
    <property type="entry name" value="M20_dimer"/>
    <property type="match status" value="1"/>
</dbReference>
<accession>A0ABT2WGL6</accession>
<dbReference type="RefSeq" id="WP_173658268.1">
    <property type="nucleotide sequence ID" value="NZ_JAOUSE010000024.1"/>
</dbReference>
<dbReference type="NCBIfam" id="TIGR01879">
    <property type="entry name" value="hydantase"/>
    <property type="match status" value="1"/>
</dbReference>
<evidence type="ECO:0000256" key="6">
    <source>
        <dbReference type="ARBA" id="ARBA00023211"/>
    </source>
</evidence>
<dbReference type="InterPro" id="IPR010158">
    <property type="entry name" value="Amidase_Cbmase"/>
</dbReference>
<dbReference type="InterPro" id="IPR036264">
    <property type="entry name" value="Bact_exopeptidase_dim_dom"/>
</dbReference>